<dbReference type="EnsemblBacteria" id="ABD42128">
    <property type="protein sequence ID" value="ABD42128"/>
    <property type="gene ID" value="Mhun_2427"/>
</dbReference>
<evidence type="ECO:0000256" key="3">
    <source>
        <dbReference type="ARBA" id="ARBA00022525"/>
    </source>
</evidence>
<dbReference type="eggNOG" id="arCOG02508">
    <property type="taxonomic scope" value="Archaea"/>
</dbReference>
<evidence type="ECO:0000256" key="2">
    <source>
        <dbReference type="ARBA" id="ARBA00004613"/>
    </source>
</evidence>
<dbReference type="InterPro" id="IPR035986">
    <property type="entry name" value="PKD_dom_sf"/>
</dbReference>
<dbReference type="RefSeq" id="WP_011449386.1">
    <property type="nucleotide sequence ID" value="NC_007796.1"/>
</dbReference>
<keyword evidence="8 9" id="KW-0472">Membrane</keyword>
<evidence type="ECO:0000256" key="8">
    <source>
        <dbReference type="ARBA" id="ARBA00023136"/>
    </source>
</evidence>
<dbReference type="GO" id="GO:0006816">
    <property type="term" value="P:calcium ion transport"/>
    <property type="evidence" value="ECO:0007669"/>
    <property type="project" value="TreeGrafter"/>
</dbReference>
<organism evidence="11 12">
    <name type="scientific">Methanospirillum hungatei JF-1 (strain ATCC 27890 / DSM 864 / NBRC 100397 / JF-1)</name>
    <dbReference type="NCBI Taxonomy" id="323259"/>
    <lineage>
        <taxon>Archaea</taxon>
        <taxon>Methanobacteriati</taxon>
        <taxon>Methanobacteriota</taxon>
        <taxon>Stenosarchaea group</taxon>
        <taxon>Methanomicrobia</taxon>
        <taxon>Methanomicrobiales</taxon>
        <taxon>Methanospirillaceae</taxon>
        <taxon>Methanospirillum</taxon>
    </lineage>
</organism>
<evidence type="ECO:0000256" key="5">
    <source>
        <dbReference type="ARBA" id="ARBA00022729"/>
    </source>
</evidence>
<evidence type="ECO:0000256" key="7">
    <source>
        <dbReference type="ARBA" id="ARBA00022989"/>
    </source>
</evidence>
<feature type="domain" description="PKD" evidence="10">
    <location>
        <begin position="1095"/>
        <end position="1149"/>
    </location>
</feature>
<dbReference type="eggNOG" id="arCOG03994">
    <property type="taxonomic scope" value="Archaea"/>
</dbReference>
<dbReference type="EMBL" id="CP000254">
    <property type="protein sequence ID" value="ABD42128.1"/>
    <property type="molecule type" value="Genomic_DNA"/>
</dbReference>
<keyword evidence="3" id="KW-0964">Secreted</keyword>
<dbReference type="PANTHER" id="PTHR46730:SF4">
    <property type="entry name" value="POLYCYSTIC KIDNEY DISEASE PROTEIN 1-LIKE 1"/>
    <property type="match status" value="1"/>
</dbReference>
<dbReference type="GO" id="GO:0005261">
    <property type="term" value="F:monoatomic cation channel activity"/>
    <property type="evidence" value="ECO:0007669"/>
    <property type="project" value="TreeGrafter"/>
</dbReference>
<evidence type="ECO:0000256" key="6">
    <source>
        <dbReference type="ARBA" id="ARBA00022737"/>
    </source>
</evidence>
<sequence>MNSKDRAVSEVVAAILLISLVIIGISIVSVMLTSGPPPEDIPKVSVQMIPKDEDTSGANASFYHGGGDSLRFYATTFTDEKGNPIDLNNVYLVKWNVTSGEKDYEVRWKDHPDLEWNYSSVVNITEINDGYQIHHNVSTGNYLIKEFGTGHSRPIEIPNVTAVPTIVPIPGFCNDTPSAAFTADTVGDYRNNLTCIASAHADNLTHKWTISGKNFLPVSISTKEWSFDYTLPIPYDTNSQGYFIQHTVYNSTPICSDSSIQYVTVPPCSHAPCVAGFSYLVDGKTVQFTADGPDKGFFSWEYGDGQNKTIINNTKVEHTYLDNKSIHSVTLTKKINRCDQDFTCSVTQKVTTESIVCGCFIDNYDPSTRNPWNVEFTWNHPDVCKGLDNKDWKVKFDFGDGSNSETYSKDGFAGITKWPDSNRISHSYTECRDYSVKMDVIDLHGGIYYTCTKTVNLPCICTEEENPTPVFTATEIKSNNTTTIINDTSTPSDIIQWTYDFGDGTTPINFNTTTKPDPFIFTHTYSSCGSYVIKLIVHDAMGCWAETTRTISCGGGNCEPDDIRAEFSATAAPNNPKRFNFIDSSYSNNNTLTRWEWDFGDGTSAINTSPPGTFWIEYDKCGSFPVKLRVWDDIGCWDDVIKEVSCNCPKPIAQFTVESMSNPREFRFTSTSTHDPSVTITDWEWDFGDGVTSTGSSVTHRYTSPGTYTVRLRVTTNCGSWDHTFQDITTGCPSPKAAFEYNNTTNPQQFVFTDRSTHEPFVNISWLWEFGDGTNSTEQNPTHTFPSCSQYTVRLKVTADCGSSNETIQNVICGCPSPKAAFEYTTSANPQEFVFIDRSTHDPSVNLSWLWEFGDGTTSTEQNPTHIYPSCSQYTVRLKVTADCGSSNETIQNVICGCPSPKAAFEYTTSANPQEFVFIDRSTHVPHVNLSWLWEFGDGTTSTEQNPTHTYPSCSQYTVRLKVTADCGSSNDTIQDIVCGCPPPVPDFDYKCIGERTVNFTDLSRGMGNGIRAWYWEFGDLRQDNISGLQNPTHEYDNPGTYPVNLTVFTTCNSSARWTREVTVPCCQMPVPDFTYTCLEDGNTIQFNDTSKVFGDAITRWRWDFGDNAGISSDKNPVYRYNQPGTYLVNLTITTTCGAQNSWIHNITVPCLCSPPIANFTKEMVSSKPFTMRFTDQSVPNSNSITSWNWSFGDGTTYSGQNPPEKTYNSCGEYLVNLRVTNDCGQYDDVDQLVCCPVFANFTYQLDPPDGDAPVTAYFTDLTEGEPNAWHWDFGDGKTSYLQNPVHIYNEGGNYTVTLHATSPCGGNETHSKILTFGCPEVVADFSYTIISEDPFNVSFRDLSYGGEIVDWTWFFGDGTTSKEQHPYHLYAGRENYNVGLIVKNSCGNTAQIWRRIAFDCPNLTADFNLTPSSGMSPLEVKFTDNSTPMDKIMSWLWFFGDGTSYYTTSPPSRNPPNHTYSKIGTYYVTLQVKNECGNPYSTVKTVNVTNPASISGYLWNDKNLNGVRDPEEQGLSNWQVYLQERVAGNWVDRQSNSTDINGDYTFNLPDVTYGTFRIREVLPANWKVTYSYGSGAETYSSALVISTQRQYNEVHFGNAQWRVSEIQIPSRWRYGSSYPGSRGNYPKNWPFDYTTSFDSTPMKSWPQDGTGNGAFIPYIRYENWGDSSFILHPGFYNLYYKTGSAWYWLTTWHWRANGSVFNTGFNCSVPDNTIYRYSDIDLFYLRNYSTFFEFYYPRENELIPYNTSSYVEVHYVGPNENQANGNTNCKLHLPDGMIVNLPYIGYLGYNTGYWNNTKWEGQYITLVARNLLTNGATVTTYRNVSVDFEPVTPVIISPVNNSVVKGLTTFTATVGGKNRNTSDVWLLIDDQNAGQMVFDALNNRFNLQVNVESYAGKTISVVTRAYPLPGKGTFRDSSPVWLRVGSEEPILANFTADPWEGPAPLEVSFTDTSTGGPASWTWNFNDGYTSTLQNPIHIFQNPGNYSVSLQVTNVTGQSSTISKYINTTGVLNTVSLLTNRNGYLHPGYASWLVRGSGSTITVNGTEYTLNNGDRVRLDIGVAQTRANIRIVGEINAFNVTSVILSINGNPVDTGVCSAIKINDFENYHSNLKITAYRQTNAWINLVWNGVPISVQNYQNLEISELMPSTDKIMELSLEPGNIYFDGRASSYRLYS</sequence>
<gene>
    <name evidence="11" type="ordered locus">Mhun_2427</name>
</gene>
<proteinExistence type="predicted"/>
<dbReference type="InterPro" id="IPR000601">
    <property type="entry name" value="PKD_dom"/>
</dbReference>
<feature type="domain" description="PKD" evidence="10">
    <location>
        <begin position="562"/>
        <end position="635"/>
    </location>
</feature>
<feature type="domain" description="PKD" evidence="10">
    <location>
        <begin position="733"/>
        <end position="812"/>
    </location>
</feature>
<dbReference type="PANTHER" id="PTHR46730">
    <property type="entry name" value="POLYCYSTIN-1"/>
    <property type="match status" value="1"/>
</dbReference>
<comment type="subcellular location">
    <subcellularLocation>
        <location evidence="1">Membrane</location>
        <topology evidence="1">Multi-pass membrane protein</topology>
    </subcellularLocation>
    <subcellularLocation>
        <location evidence="2">Secreted</location>
    </subcellularLocation>
</comment>
<evidence type="ECO:0000256" key="4">
    <source>
        <dbReference type="ARBA" id="ARBA00022692"/>
    </source>
</evidence>
<dbReference type="KEGG" id="mhu:Mhun_2427"/>
<dbReference type="SMART" id="SM00089">
    <property type="entry name" value="PKD"/>
    <property type="match status" value="14"/>
</dbReference>
<dbReference type="eggNOG" id="arCOG02510">
    <property type="taxonomic scope" value="Archaea"/>
</dbReference>
<dbReference type="InterPro" id="IPR013783">
    <property type="entry name" value="Ig-like_fold"/>
</dbReference>
<dbReference type="Gene3D" id="2.60.40.10">
    <property type="entry name" value="Immunoglobulins"/>
    <property type="match status" value="14"/>
</dbReference>
<accession>Q2FTX0</accession>
<feature type="domain" description="PKD" evidence="10">
    <location>
        <begin position="466"/>
        <end position="551"/>
    </location>
</feature>
<feature type="domain" description="PKD" evidence="10">
    <location>
        <begin position="899"/>
        <end position="978"/>
    </location>
</feature>
<feature type="domain" description="PKD" evidence="10">
    <location>
        <begin position="1404"/>
        <end position="1496"/>
    </location>
</feature>
<feature type="domain" description="PKD" evidence="10">
    <location>
        <begin position="1337"/>
        <end position="1392"/>
    </location>
</feature>
<evidence type="ECO:0000313" key="11">
    <source>
        <dbReference type="EMBL" id="ABD42128.1"/>
    </source>
</evidence>
<evidence type="ECO:0000256" key="1">
    <source>
        <dbReference type="ARBA" id="ARBA00004141"/>
    </source>
</evidence>
<dbReference type="GeneID" id="3922414"/>
<dbReference type="InterPro" id="IPR033764">
    <property type="entry name" value="Sdr_B"/>
</dbReference>
<dbReference type="Proteomes" id="UP000001941">
    <property type="component" value="Chromosome"/>
</dbReference>
<dbReference type="GO" id="GO:0005886">
    <property type="term" value="C:plasma membrane"/>
    <property type="evidence" value="ECO:0007669"/>
    <property type="project" value="TreeGrafter"/>
</dbReference>
<dbReference type="HOGENOM" id="CLU_231480_0_0_2"/>
<dbReference type="Pfam" id="PF18911">
    <property type="entry name" value="PKD_4"/>
    <property type="match status" value="12"/>
</dbReference>
<evidence type="ECO:0000313" key="12">
    <source>
        <dbReference type="Proteomes" id="UP000001941"/>
    </source>
</evidence>
<dbReference type="CDD" id="cd00146">
    <property type="entry name" value="PKD"/>
    <property type="match status" value="13"/>
</dbReference>
<name>Q2FTX0_METHJ</name>
<feature type="domain" description="PKD" evidence="10">
    <location>
        <begin position="997"/>
        <end position="1064"/>
    </location>
</feature>
<keyword evidence="6" id="KW-0677">Repeat</keyword>
<keyword evidence="4 9" id="KW-0812">Transmembrane</keyword>
<dbReference type="InterPro" id="IPR022409">
    <property type="entry name" value="PKD/Chitinase_dom"/>
</dbReference>
<dbReference type="GO" id="GO:0005576">
    <property type="term" value="C:extracellular region"/>
    <property type="evidence" value="ECO:0007669"/>
    <property type="project" value="UniProtKB-SubCell"/>
</dbReference>
<feature type="domain" description="PKD" evidence="10">
    <location>
        <begin position="1240"/>
        <end position="1312"/>
    </location>
</feature>
<dbReference type="PROSITE" id="PS50093">
    <property type="entry name" value="PKD"/>
    <property type="match status" value="13"/>
</dbReference>
<dbReference type="InterPro" id="IPR012859">
    <property type="entry name" value="Pilin_N_archaeal"/>
</dbReference>
<dbReference type="eggNOG" id="arCOG06836">
    <property type="taxonomic scope" value="Archaea"/>
</dbReference>
<evidence type="ECO:0000256" key="9">
    <source>
        <dbReference type="SAM" id="Phobius"/>
    </source>
</evidence>
<keyword evidence="5" id="KW-0732">Signal</keyword>
<dbReference type="SUPFAM" id="SSF49299">
    <property type="entry name" value="PKD domain"/>
    <property type="match status" value="13"/>
</dbReference>
<dbReference type="InParanoid" id="Q2FTX0"/>
<dbReference type="Pfam" id="PF00801">
    <property type="entry name" value="PKD"/>
    <property type="match status" value="1"/>
</dbReference>
<feature type="transmembrane region" description="Helical" evidence="9">
    <location>
        <begin position="12"/>
        <end position="32"/>
    </location>
</feature>
<feature type="domain" description="PKD" evidence="10">
    <location>
        <begin position="1931"/>
        <end position="2006"/>
    </location>
</feature>
<protein>
    <submittedName>
        <fullName evidence="11">PKD</fullName>
    </submittedName>
</protein>
<evidence type="ECO:0000259" key="10">
    <source>
        <dbReference type="PROSITE" id="PS50093"/>
    </source>
</evidence>
<dbReference type="Pfam" id="PF17210">
    <property type="entry name" value="SdrD_B"/>
    <property type="match status" value="1"/>
</dbReference>
<dbReference type="SUPFAM" id="SSF117074">
    <property type="entry name" value="Hypothetical protein PA1324"/>
    <property type="match status" value="1"/>
</dbReference>
<feature type="domain" description="PKD" evidence="10">
    <location>
        <begin position="649"/>
        <end position="720"/>
    </location>
</feature>
<feature type="domain" description="PKD" evidence="10">
    <location>
        <begin position="1155"/>
        <end position="1225"/>
    </location>
</feature>
<reference evidence="12" key="1">
    <citation type="journal article" date="2016" name="Stand. Genomic Sci.">
        <title>Complete genome sequence of Methanospirillum hungatei type strain JF1.</title>
        <authorList>
            <person name="Gunsalus R.P."/>
            <person name="Cook L.E."/>
            <person name="Crable B."/>
            <person name="Rohlin L."/>
            <person name="McDonald E."/>
            <person name="Mouttaki H."/>
            <person name="Sieber J.R."/>
            <person name="Poweleit N."/>
            <person name="Zhou H."/>
            <person name="Lapidus A.L."/>
            <person name="Daligault H.E."/>
            <person name="Land M."/>
            <person name="Gilna P."/>
            <person name="Ivanova N."/>
            <person name="Kyrpides N."/>
            <person name="Culley D.E."/>
            <person name="McInerney M.J."/>
        </authorList>
    </citation>
    <scope>NUCLEOTIDE SEQUENCE [LARGE SCALE GENOMIC DNA]</scope>
    <source>
        <strain evidence="12">ATCC 27890 / DSM 864 / NBRC 100397 / JF-1</strain>
    </source>
</reference>
<keyword evidence="12" id="KW-1185">Reference proteome</keyword>
<dbReference type="OrthoDB" id="106593at2157"/>
<feature type="domain" description="PKD" evidence="10">
    <location>
        <begin position="816"/>
        <end position="895"/>
    </location>
</feature>
<dbReference type="FunFam" id="2.60.40.10:FF:000270">
    <property type="entry name" value="Cell surface protein"/>
    <property type="match status" value="1"/>
</dbReference>
<keyword evidence="7 9" id="KW-1133">Transmembrane helix</keyword>
<dbReference type="STRING" id="323259.Mhun_2427"/>
<dbReference type="Pfam" id="PF07790">
    <property type="entry name" value="Pilin_N"/>
    <property type="match status" value="1"/>
</dbReference>